<feature type="compositionally biased region" description="Basic and acidic residues" evidence="1">
    <location>
        <begin position="248"/>
        <end position="258"/>
    </location>
</feature>
<keyword evidence="3" id="KW-1185">Reference proteome</keyword>
<proteinExistence type="predicted"/>
<name>A0AAC9PRW6_9PSEU</name>
<dbReference type="KEGG" id="acad:UA74_11660"/>
<accession>A0AAC9PRW6</accession>
<dbReference type="RefSeq" id="WP_075740283.1">
    <property type="nucleotide sequence ID" value="NZ_CP016076.1"/>
</dbReference>
<dbReference type="AlphaFoldDB" id="A0AAC9PRW6"/>
<dbReference type="EMBL" id="CP016076">
    <property type="protein sequence ID" value="APU14392.1"/>
    <property type="molecule type" value="Genomic_DNA"/>
</dbReference>
<gene>
    <name evidence="2" type="ORF">UA74_11660</name>
</gene>
<protein>
    <submittedName>
        <fullName evidence="2">Uncharacterized protein</fullName>
    </submittedName>
</protein>
<dbReference type="Proteomes" id="UP000185511">
    <property type="component" value="Chromosome"/>
</dbReference>
<evidence type="ECO:0000313" key="2">
    <source>
        <dbReference type="EMBL" id="APU14392.1"/>
    </source>
</evidence>
<reference evidence="3" key="1">
    <citation type="submission" date="2016-06" db="EMBL/GenBank/DDBJ databases">
        <title>Complete genome sequence of Actinoalloteichus fjordicus DSM 46855 (=ADI127-17), type strain of the new species Actinoalloteichus fjordicus.</title>
        <authorList>
            <person name="Ruckert C."/>
            <person name="Nouioui I."/>
            <person name="Willmese J."/>
            <person name="van Wezel G."/>
            <person name="Klenk H.-P."/>
            <person name="Kalinowski J."/>
            <person name="Zotchev S.B."/>
        </authorList>
    </citation>
    <scope>NUCLEOTIDE SEQUENCE [LARGE SCALE GENOMIC DNA]</scope>
    <source>
        <strain evidence="3">ADI127-7</strain>
    </source>
</reference>
<evidence type="ECO:0000313" key="3">
    <source>
        <dbReference type="Proteomes" id="UP000185511"/>
    </source>
</evidence>
<organism evidence="2 3">
    <name type="scientific">Actinoalloteichus fjordicus</name>
    <dbReference type="NCBI Taxonomy" id="1612552"/>
    <lineage>
        <taxon>Bacteria</taxon>
        <taxon>Bacillati</taxon>
        <taxon>Actinomycetota</taxon>
        <taxon>Actinomycetes</taxon>
        <taxon>Pseudonocardiales</taxon>
        <taxon>Pseudonocardiaceae</taxon>
        <taxon>Actinoalloteichus</taxon>
    </lineage>
</organism>
<feature type="region of interest" description="Disordered" evidence="1">
    <location>
        <begin position="213"/>
        <end position="277"/>
    </location>
</feature>
<evidence type="ECO:0000256" key="1">
    <source>
        <dbReference type="SAM" id="MobiDB-lite"/>
    </source>
</evidence>
<sequence length="468" mass="49734">MSVPGQAGAVTSLGALDALLAEHRDRVERTARALLDLEDHAGRRVLDDVELTGCSRVRWAQLRERLALLWTHFDLLRRTVETAGAVRARRARPGPAEVAELGELLSGRSVELSRVELPLERRGLLGPRERAVRIGLTELFADMSAAFADIGTAVSRAAAVWSAVAARLDPVQTELDGLRARAGAVGAAEPGSVLDRELRDVATTLAAVRARAVSDPLGPGRDGGGRGGPASKDAAATGLGPRSGSHAAESEPSNRDLGRSGLPVGPPTENGADLAPDLDAPLAPLLAELRRIGDRVETVARMRDSAPQVLAELHAGVADVTSAEAEADRVRTEVLAKIIDPALPPPVSAGPELRAALERLTILQQVGHPVDAAESAAELRVRNAEAAAEAATALRRASELLLRRRELRGRLDAYQARAGRLGLVEEPELLELHRQAYELLWRAPCDLAAATRAVTRYQRGLAGKEGRR</sequence>